<protein>
    <submittedName>
        <fullName evidence="2">Uncharacterized protein</fullName>
    </submittedName>
</protein>
<dbReference type="STRING" id="997296.PB1_06107"/>
<name>I3E094_BACMT</name>
<keyword evidence="1" id="KW-1133">Transmembrane helix</keyword>
<keyword evidence="3" id="KW-1185">Reference proteome</keyword>
<evidence type="ECO:0000313" key="3">
    <source>
        <dbReference type="Proteomes" id="UP000010523"/>
    </source>
</evidence>
<evidence type="ECO:0000256" key="1">
    <source>
        <dbReference type="SAM" id="Phobius"/>
    </source>
</evidence>
<evidence type="ECO:0000313" key="2">
    <source>
        <dbReference type="EMBL" id="EIJ79915.1"/>
    </source>
</evidence>
<reference evidence="2 3" key="1">
    <citation type="journal article" date="2012" name="Appl. Environ. Microbiol.">
        <title>Genome Sequence of Thermotolerant Bacillus methanolicus: Features and Regulation Related to Methylotrophy and Production of L-Lysine and L-Glutamate from Methanol.</title>
        <authorList>
            <person name="Heggeset T.M."/>
            <person name="Krog A."/>
            <person name="Balzer S."/>
            <person name="Wentzel A."/>
            <person name="Ellingsen T.E."/>
            <person name="Brautaset T."/>
        </authorList>
    </citation>
    <scope>NUCLEOTIDE SEQUENCE [LARGE SCALE GENOMIC DNA]</scope>
    <source>
        <strain evidence="2 3">PB1</strain>
    </source>
</reference>
<keyword evidence="1" id="KW-0812">Transmembrane</keyword>
<sequence length="60" mass="7136">MYFISEYELELISFTIFHQIFPEELSYWLRLIIINLITAIITIGYAKKKAENMKNYSAIS</sequence>
<accession>I3E094</accession>
<dbReference type="AlphaFoldDB" id="I3E094"/>
<dbReference type="Proteomes" id="UP000010523">
    <property type="component" value="Unassembled WGS sequence"/>
</dbReference>
<organism evidence="2 3">
    <name type="scientific">Bacillus methanolicus PB1</name>
    <dbReference type="NCBI Taxonomy" id="997296"/>
    <lineage>
        <taxon>Bacteria</taxon>
        <taxon>Bacillati</taxon>
        <taxon>Bacillota</taxon>
        <taxon>Bacilli</taxon>
        <taxon>Bacillales</taxon>
        <taxon>Bacillaceae</taxon>
        <taxon>Bacillus</taxon>
    </lineage>
</organism>
<keyword evidence="1" id="KW-0472">Membrane</keyword>
<dbReference type="EMBL" id="AFEU01000002">
    <property type="protein sequence ID" value="EIJ79915.1"/>
    <property type="molecule type" value="Genomic_DNA"/>
</dbReference>
<comment type="caution">
    <text evidence="2">The sequence shown here is derived from an EMBL/GenBank/DDBJ whole genome shotgun (WGS) entry which is preliminary data.</text>
</comment>
<dbReference type="PATRIC" id="fig|997296.3.peg.1302"/>
<dbReference type="RefSeq" id="WP_003351312.1">
    <property type="nucleotide sequence ID" value="NZ_AFEU01000002.1"/>
</dbReference>
<gene>
    <name evidence="2" type="ORF">PB1_06107</name>
</gene>
<proteinExistence type="predicted"/>
<feature type="transmembrane region" description="Helical" evidence="1">
    <location>
        <begin position="27"/>
        <end position="46"/>
    </location>
</feature>